<protein>
    <submittedName>
        <fullName evidence="2">Aminoacyl-histidine dipeptidase</fullName>
    </submittedName>
</protein>
<dbReference type="HOGENOM" id="CLU_028526_1_0_7"/>
<dbReference type="AlphaFoldDB" id="A0A0H3P9E4"/>
<name>A0A0H3P9E4_CAMJJ</name>
<dbReference type="InterPro" id="IPR001160">
    <property type="entry name" value="Peptidase_M20C"/>
</dbReference>
<dbReference type="GO" id="GO:0006508">
    <property type="term" value="P:proteolysis"/>
    <property type="evidence" value="ECO:0007669"/>
    <property type="project" value="InterPro"/>
</dbReference>
<dbReference type="RefSeq" id="WP_002856444.1">
    <property type="nucleotide sequence ID" value="NC_008787.1"/>
</dbReference>
<organism evidence="2 3">
    <name type="scientific">Campylobacter jejuni subsp. jejuni serotype O:23/36 (strain 81-176)</name>
    <dbReference type="NCBI Taxonomy" id="354242"/>
    <lineage>
        <taxon>Bacteria</taxon>
        <taxon>Pseudomonadati</taxon>
        <taxon>Campylobacterota</taxon>
        <taxon>Epsilonproteobacteria</taxon>
        <taxon>Campylobacterales</taxon>
        <taxon>Campylobacteraceae</taxon>
        <taxon>Campylobacter</taxon>
    </lineage>
</organism>
<dbReference type="Gene3D" id="3.40.630.10">
    <property type="entry name" value="Zn peptidases"/>
    <property type="match status" value="2"/>
</dbReference>
<reference evidence="3" key="1">
    <citation type="submission" date="2006-12" db="EMBL/GenBank/DDBJ databases">
        <authorList>
            <person name="Fouts D.E."/>
            <person name="Nelson K.E."/>
            <person name="Sebastian Y."/>
        </authorList>
    </citation>
    <scope>NUCLEOTIDE SEQUENCE [LARGE SCALE GENOMIC DNA]</scope>
    <source>
        <strain evidence="3">81-176</strain>
    </source>
</reference>
<sequence>MQNVIENFKQLCKIPHCSYETEQMKEFLSSYAKDKGFKVSVDKAGNIHAIKGKPKICLQSHYDMVCMGDAPNLEVYEENGFLRAKNSSLGADNGIGIAIMMSAMAEFENLECLFTNDEEVGLMGVNSLEHTLESKMLLNLDHESDDEIMIGCAGGVDIEASLSFNTLRKKGKIYELCAQNFKGGHSGINIIRNEKSSIKEMAKFIQENEGEIISFEGGERINSIPKHAKALVHFKNEVKSNNWIKCEFKEEGEFEICDQSKKLLSLINSFTHGVRAYDENLGMVQTSINLATLRMENQQIKFALFARSNILDGLKQVEFETLEFFKAFDFKVRSFNFYPPWEGKPNTLSDMVFKALKKVSPNAKVSAIHAGLECGIIEKKQELLCASIGPNIHNPHSTDEHCEIASVEKISKVVFEVLKDNA</sequence>
<gene>
    <name evidence="2" type="primary">pepD</name>
    <name evidence="2" type="ordered locus">CJJ81176_0999</name>
</gene>
<dbReference type="Proteomes" id="UP000000646">
    <property type="component" value="Chromosome"/>
</dbReference>
<dbReference type="GO" id="GO:0005829">
    <property type="term" value="C:cytosol"/>
    <property type="evidence" value="ECO:0007669"/>
    <property type="project" value="TreeGrafter"/>
</dbReference>
<keyword evidence="1" id="KW-0378">Hydrolase</keyword>
<dbReference type="KEGG" id="cjj:CJJ81176_0999"/>
<dbReference type="PRINTS" id="PR00934">
    <property type="entry name" value="XHISDIPTASE"/>
</dbReference>
<dbReference type="eggNOG" id="COG2195">
    <property type="taxonomic scope" value="Bacteria"/>
</dbReference>
<dbReference type="EMBL" id="CP000538">
    <property type="protein sequence ID" value="EAQ72211.1"/>
    <property type="molecule type" value="Genomic_DNA"/>
</dbReference>
<accession>A0A0H3P9E4</accession>
<evidence type="ECO:0000256" key="1">
    <source>
        <dbReference type="ARBA" id="ARBA00022801"/>
    </source>
</evidence>
<dbReference type="GO" id="GO:0070573">
    <property type="term" value="F:metallodipeptidase activity"/>
    <property type="evidence" value="ECO:0007669"/>
    <property type="project" value="TreeGrafter"/>
</dbReference>
<evidence type="ECO:0000313" key="2">
    <source>
        <dbReference type="EMBL" id="EAQ72211.1"/>
    </source>
</evidence>
<dbReference type="PANTHER" id="PTHR43501:SF1">
    <property type="entry name" value="CYTOSOL NON-SPECIFIC DIPEPTIDASE"/>
    <property type="match status" value="1"/>
</dbReference>
<dbReference type="PANTHER" id="PTHR43501">
    <property type="entry name" value="CYTOSOL NON-SPECIFIC DIPEPTIDASE"/>
    <property type="match status" value="1"/>
</dbReference>
<dbReference type="InterPro" id="IPR002933">
    <property type="entry name" value="Peptidase_M20"/>
</dbReference>
<proteinExistence type="predicted"/>
<dbReference type="SUPFAM" id="SSF53187">
    <property type="entry name" value="Zn-dependent exopeptidases"/>
    <property type="match status" value="1"/>
</dbReference>
<dbReference type="Pfam" id="PF01546">
    <property type="entry name" value="Peptidase_M20"/>
    <property type="match status" value="1"/>
</dbReference>
<evidence type="ECO:0000313" key="3">
    <source>
        <dbReference type="Proteomes" id="UP000000646"/>
    </source>
</evidence>